<dbReference type="EMBL" id="SDWW01000007">
    <property type="protein sequence ID" value="RYV52211.1"/>
    <property type="molecule type" value="Genomic_DNA"/>
</dbReference>
<dbReference type="RefSeq" id="WP_130101451.1">
    <property type="nucleotide sequence ID" value="NZ_SDWW01000007.1"/>
</dbReference>
<name>A0A4Q5N730_9MICO</name>
<feature type="region of interest" description="Disordered" evidence="1">
    <location>
        <begin position="30"/>
        <end position="62"/>
    </location>
</feature>
<reference evidence="2 3" key="1">
    <citation type="submission" date="2019-01" db="EMBL/GenBank/DDBJ databases">
        <title>Novel species of Cellulomonas.</title>
        <authorList>
            <person name="Liu Q."/>
            <person name="Xin Y.-H."/>
        </authorList>
    </citation>
    <scope>NUCLEOTIDE SEQUENCE [LARGE SCALE GENOMIC DNA]</scope>
    <source>
        <strain evidence="2 3">HLT2-17</strain>
    </source>
</reference>
<keyword evidence="3" id="KW-1185">Reference proteome</keyword>
<organism evidence="2 3">
    <name type="scientific">Pengzhenrongella frigida</name>
    <dbReference type="NCBI Taxonomy" id="1259133"/>
    <lineage>
        <taxon>Bacteria</taxon>
        <taxon>Bacillati</taxon>
        <taxon>Actinomycetota</taxon>
        <taxon>Actinomycetes</taxon>
        <taxon>Micrococcales</taxon>
        <taxon>Pengzhenrongella</taxon>
    </lineage>
</organism>
<evidence type="ECO:0000256" key="1">
    <source>
        <dbReference type="SAM" id="MobiDB-lite"/>
    </source>
</evidence>
<dbReference type="OrthoDB" id="4964930at2"/>
<dbReference type="AlphaFoldDB" id="A0A4Q5N730"/>
<evidence type="ECO:0000313" key="2">
    <source>
        <dbReference type="EMBL" id="RYV52211.1"/>
    </source>
</evidence>
<proteinExistence type="predicted"/>
<protein>
    <submittedName>
        <fullName evidence="2">Uncharacterized protein</fullName>
    </submittedName>
</protein>
<gene>
    <name evidence="2" type="ORF">EUA98_04375</name>
</gene>
<comment type="caution">
    <text evidence="2">The sequence shown here is derived from an EMBL/GenBank/DDBJ whole genome shotgun (WGS) entry which is preliminary data.</text>
</comment>
<evidence type="ECO:0000313" key="3">
    <source>
        <dbReference type="Proteomes" id="UP000293764"/>
    </source>
</evidence>
<dbReference type="Proteomes" id="UP000293764">
    <property type="component" value="Unassembled WGS sequence"/>
</dbReference>
<accession>A0A4Q5N730</accession>
<sequence length="204" mass="21749">MQLNDLTKRALVGVTGVVAVAALLTGCGASDRPDPAAASQTAASDGEATGDGAGSAEKADSDAYVDDYDPEKVLIEHDYPLVKNPEDITTVGVESLVVEGKTMTLRLVVSPTFDSQPTSETVTFLEAFNDTFRPVLLDRTNLKQYSIVGDQTGVGLKTDMHAEVMNGGSALAWFVFAAPEDDIETIDLQLDSSWPEIRDVPITR</sequence>